<keyword evidence="3" id="KW-1185">Reference proteome</keyword>
<evidence type="ECO:0000313" key="2">
    <source>
        <dbReference type="EMBL" id="MBL0406572.1"/>
    </source>
</evidence>
<dbReference type="Proteomes" id="UP000605848">
    <property type="component" value="Unassembled WGS sequence"/>
</dbReference>
<feature type="compositionally biased region" description="Low complexity" evidence="1">
    <location>
        <begin position="140"/>
        <end position="151"/>
    </location>
</feature>
<sequence length="417" mass="45202">MPMRNSFKPNDFMPAAIQQEGKTAGTSPETRSLGDSAVRTGLEFAWETPWSSAGETEPGWWQAFALSKGVRATRTPDRFIRKQPETNVVALPPSEGAEAARLARAADRSCEETIRRRLERLQAAVESGATDAKVPERAEPAPASAARTAPVAEEAARPIEAVAEVSEVHMAVDLEAESYEYAEPETEILYTIEEAPHEPEAELLLPVPVASLAPAFSAFAFQSSLYDIAVFLKPETMLEPVEAADQDDMLEAVEAAEAEVEVEFIQVDEPEEDWPAEVEAEGQVVPEILEAAREDVMVEEAVESIDAGYLALYGEVVAPVRAPVAIAAPVQPEPVEPEPVEAVEPDEIVSVSSGLSAQVIEFRIHERAKGGGYELPAISLLAEVPEREGEVLTEDILEERAGRVEKVIRDFGVKGEV</sequence>
<feature type="compositionally biased region" description="Polar residues" evidence="1">
    <location>
        <begin position="20"/>
        <end position="30"/>
    </location>
</feature>
<name>A0A936ZG66_9HYPH</name>
<accession>A0A936ZG66</accession>
<organism evidence="2 3">
    <name type="scientific">Microvirga aerilata</name>
    <dbReference type="NCBI Taxonomy" id="670292"/>
    <lineage>
        <taxon>Bacteria</taxon>
        <taxon>Pseudomonadati</taxon>
        <taxon>Pseudomonadota</taxon>
        <taxon>Alphaproteobacteria</taxon>
        <taxon>Hyphomicrobiales</taxon>
        <taxon>Methylobacteriaceae</taxon>
        <taxon>Microvirga</taxon>
    </lineage>
</organism>
<reference evidence="2" key="1">
    <citation type="submission" date="2021-01" db="EMBL/GenBank/DDBJ databases">
        <title>Microvirga sp.</title>
        <authorList>
            <person name="Kim M.K."/>
        </authorList>
    </citation>
    <scope>NUCLEOTIDE SEQUENCE</scope>
    <source>
        <strain evidence="2">5420S-16</strain>
    </source>
</reference>
<feature type="region of interest" description="Disordered" evidence="1">
    <location>
        <begin position="127"/>
        <end position="151"/>
    </location>
</feature>
<dbReference type="EMBL" id="JAEQMY010000044">
    <property type="protein sequence ID" value="MBL0406572.1"/>
    <property type="molecule type" value="Genomic_DNA"/>
</dbReference>
<proteinExistence type="predicted"/>
<gene>
    <name evidence="2" type="ORF">JKG68_21680</name>
</gene>
<evidence type="ECO:0000313" key="3">
    <source>
        <dbReference type="Proteomes" id="UP000605848"/>
    </source>
</evidence>
<dbReference type="AlphaFoldDB" id="A0A936ZG66"/>
<comment type="caution">
    <text evidence="2">The sequence shown here is derived from an EMBL/GenBank/DDBJ whole genome shotgun (WGS) entry which is preliminary data.</text>
</comment>
<evidence type="ECO:0000256" key="1">
    <source>
        <dbReference type="SAM" id="MobiDB-lite"/>
    </source>
</evidence>
<feature type="region of interest" description="Disordered" evidence="1">
    <location>
        <begin position="1"/>
        <end position="34"/>
    </location>
</feature>
<feature type="non-terminal residue" evidence="2">
    <location>
        <position position="417"/>
    </location>
</feature>
<protein>
    <submittedName>
        <fullName evidence="2">Uncharacterized protein</fullName>
    </submittedName>
</protein>
<dbReference type="RefSeq" id="WP_202063441.1">
    <property type="nucleotide sequence ID" value="NZ_JAEQMY010000044.1"/>
</dbReference>